<feature type="transmembrane region" description="Helical" evidence="6">
    <location>
        <begin position="211"/>
        <end position="233"/>
    </location>
</feature>
<dbReference type="Proteomes" id="UP000281112">
    <property type="component" value="Unassembled WGS sequence"/>
</dbReference>
<comment type="subcellular location">
    <subcellularLocation>
        <location evidence="1">Cell membrane</location>
        <topology evidence="1">Multi-pass membrane protein</topology>
    </subcellularLocation>
</comment>
<keyword evidence="5 6" id="KW-0472">Membrane</keyword>
<dbReference type="PANTHER" id="PTHR42770:SF12">
    <property type="entry name" value="AMINO ACID TRANSPORTER"/>
    <property type="match status" value="1"/>
</dbReference>
<evidence type="ECO:0000256" key="6">
    <source>
        <dbReference type="SAM" id="Phobius"/>
    </source>
</evidence>
<reference evidence="7 8" key="1">
    <citation type="submission" date="2018-11" db="EMBL/GenBank/DDBJ databases">
        <title>Vibrio LJC006 sp. nov., isolated from seawater during the bloom of the enteromorpha.</title>
        <authorList>
            <person name="Liang J."/>
        </authorList>
    </citation>
    <scope>NUCLEOTIDE SEQUENCE [LARGE SCALE GENOMIC DNA]</scope>
    <source>
        <strain evidence="7 8">LJC006</strain>
    </source>
</reference>
<evidence type="ECO:0000256" key="4">
    <source>
        <dbReference type="ARBA" id="ARBA00022989"/>
    </source>
</evidence>
<feature type="transmembrane region" description="Helical" evidence="6">
    <location>
        <begin position="140"/>
        <end position="160"/>
    </location>
</feature>
<keyword evidence="3 6" id="KW-0812">Transmembrane</keyword>
<dbReference type="GO" id="GO:0005886">
    <property type="term" value="C:plasma membrane"/>
    <property type="evidence" value="ECO:0007669"/>
    <property type="project" value="UniProtKB-SubCell"/>
</dbReference>
<feature type="transmembrane region" description="Helical" evidence="6">
    <location>
        <begin position="167"/>
        <end position="187"/>
    </location>
</feature>
<keyword evidence="4 6" id="KW-1133">Transmembrane helix</keyword>
<dbReference type="OrthoDB" id="9804700at2"/>
<feature type="transmembrane region" description="Helical" evidence="6">
    <location>
        <begin position="245"/>
        <end position="268"/>
    </location>
</feature>
<name>A0A3N9TJ62_9VIBR</name>
<evidence type="ECO:0000256" key="2">
    <source>
        <dbReference type="ARBA" id="ARBA00022475"/>
    </source>
</evidence>
<dbReference type="RefSeq" id="WP_124936498.1">
    <property type="nucleotide sequence ID" value="NZ_RJVQ01000002.1"/>
</dbReference>
<evidence type="ECO:0000313" key="8">
    <source>
        <dbReference type="Proteomes" id="UP000281112"/>
    </source>
</evidence>
<feature type="transmembrane region" description="Helical" evidence="6">
    <location>
        <begin position="100"/>
        <end position="120"/>
    </location>
</feature>
<feature type="transmembrane region" description="Helical" evidence="6">
    <location>
        <begin position="364"/>
        <end position="382"/>
    </location>
</feature>
<dbReference type="InterPro" id="IPR002293">
    <property type="entry name" value="AA/rel_permease1"/>
</dbReference>
<feature type="transmembrane region" description="Helical" evidence="6">
    <location>
        <begin position="338"/>
        <end position="358"/>
    </location>
</feature>
<dbReference type="Gene3D" id="1.20.1740.10">
    <property type="entry name" value="Amino acid/polyamine transporter I"/>
    <property type="match status" value="1"/>
</dbReference>
<comment type="caution">
    <text evidence="7">The sequence shown here is derived from an EMBL/GenBank/DDBJ whole genome shotgun (WGS) entry which is preliminary data.</text>
</comment>
<evidence type="ECO:0000256" key="5">
    <source>
        <dbReference type="ARBA" id="ARBA00023136"/>
    </source>
</evidence>
<dbReference type="EMBL" id="RJVQ01000002">
    <property type="protein sequence ID" value="RQW64378.1"/>
    <property type="molecule type" value="Genomic_DNA"/>
</dbReference>
<feature type="transmembrane region" description="Helical" evidence="6">
    <location>
        <begin position="403"/>
        <end position="421"/>
    </location>
</feature>
<organism evidence="7 8">
    <name type="scientific">Vibrio viridaestus</name>
    <dbReference type="NCBI Taxonomy" id="2487322"/>
    <lineage>
        <taxon>Bacteria</taxon>
        <taxon>Pseudomonadati</taxon>
        <taxon>Pseudomonadota</taxon>
        <taxon>Gammaproteobacteria</taxon>
        <taxon>Vibrionales</taxon>
        <taxon>Vibrionaceae</taxon>
        <taxon>Vibrio</taxon>
    </lineage>
</organism>
<keyword evidence="2" id="KW-1003">Cell membrane</keyword>
<feature type="transmembrane region" description="Helical" evidence="6">
    <location>
        <begin position="288"/>
        <end position="312"/>
    </location>
</feature>
<dbReference type="AlphaFoldDB" id="A0A3N9TJ62"/>
<evidence type="ECO:0000313" key="7">
    <source>
        <dbReference type="EMBL" id="RQW64378.1"/>
    </source>
</evidence>
<evidence type="ECO:0000256" key="1">
    <source>
        <dbReference type="ARBA" id="ARBA00004651"/>
    </source>
</evidence>
<sequence>MSELAQSTKLRTAEGSATNNQKAKMGLPTMMGICIGLVIVQGAMISATQGIGLGGMSFVAAMICAFVLAQCNAMSFAELSLMFPEEGTLATYTRKAMGHFPAIVSVFAGYVVVAVLALPVEMFLVETMLGQLFPGAASDKLIPIVILALLTVTNLVGTDIFAKVQNLLAFILVAALVIVGFCAVTGVSEPHPELTGTTVDWSFNGVMDGSFVGLIALAMWLMVGVEFICPMVNDVKNPMKNIPRAMHLSLVMIFCIFLAFAYGASLYLNVDTLVNAPIPYLDYINAVFGKSGLIIATVMALAATCSTINTILASVPRMLHGMAMEGQVFPMLKAQNKFGAPWVGILMIAVCTTIPYLLVDVDSLIILVIAATTSWLLAYIVAHIDVIVLRKRLPQAKRPYKTPFYPVPQIVGIVAMIYVALNNSPSPEMTTMVYSITGGILALVALITVVWVKFFMKKGLFTPDMD</sequence>
<accession>A0A3N9TJ62</accession>
<evidence type="ECO:0000256" key="3">
    <source>
        <dbReference type="ARBA" id="ARBA00022692"/>
    </source>
</evidence>
<protein>
    <submittedName>
        <fullName evidence="7">APC family permease</fullName>
    </submittedName>
</protein>
<dbReference type="GO" id="GO:0022857">
    <property type="term" value="F:transmembrane transporter activity"/>
    <property type="evidence" value="ECO:0007669"/>
    <property type="project" value="InterPro"/>
</dbReference>
<dbReference type="Pfam" id="PF13520">
    <property type="entry name" value="AA_permease_2"/>
    <property type="match status" value="1"/>
</dbReference>
<feature type="transmembrane region" description="Helical" evidence="6">
    <location>
        <begin position="30"/>
        <end position="52"/>
    </location>
</feature>
<feature type="transmembrane region" description="Helical" evidence="6">
    <location>
        <begin position="433"/>
        <end position="456"/>
    </location>
</feature>
<dbReference type="PIRSF" id="PIRSF006060">
    <property type="entry name" value="AA_transporter"/>
    <property type="match status" value="1"/>
</dbReference>
<keyword evidence="8" id="KW-1185">Reference proteome</keyword>
<proteinExistence type="predicted"/>
<dbReference type="PANTHER" id="PTHR42770">
    <property type="entry name" value="AMINO ACID TRANSPORTER-RELATED"/>
    <property type="match status" value="1"/>
</dbReference>
<feature type="transmembrane region" description="Helical" evidence="6">
    <location>
        <begin position="58"/>
        <end position="79"/>
    </location>
</feature>
<gene>
    <name evidence="7" type="ORF">EES38_07310</name>
</gene>
<dbReference type="InterPro" id="IPR050367">
    <property type="entry name" value="APC_superfamily"/>
</dbReference>